<keyword evidence="2" id="KW-1185">Reference proteome</keyword>
<organism evidence="1 2">
    <name type="scientific">Dreissena polymorpha</name>
    <name type="common">Zebra mussel</name>
    <name type="synonym">Mytilus polymorpha</name>
    <dbReference type="NCBI Taxonomy" id="45954"/>
    <lineage>
        <taxon>Eukaryota</taxon>
        <taxon>Metazoa</taxon>
        <taxon>Spiralia</taxon>
        <taxon>Lophotrochozoa</taxon>
        <taxon>Mollusca</taxon>
        <taxon>Bivalvia</taxon>
        <taxon>Autobranchia</taxon>
        <taxon>Heteroconchia</taxon>
        <taxon>Euheterodonta</taxon>
        <taxon>Imparidentia</taxon>
        <taxon>Neoheterodontei</taxon>
        <taxon>Myida</taxon>
        <taxon>Dreissenoidea</taxon>
        <taxon>Dreissenidae</taxon>
        <taxon>Dreissena</taxon>
    </lineage>
</organism>
<protein>
    <submittedName>
        <fullName evidence="1">Uncharacterized protein</fullName>
    </submittedName>
</protein>
<evidence type="ECO:0000313" key="2">
    <source>
        <dbReference type="Proteomes" id="UP000828390"/>
    </source>
</evidence>
<sequence>MLYNVVTNKLSFKLLNDAFAFHVEISYLQPLKQIKIAEECLKQKLDRVQINQ</sequence>
<reference evidence="1" key="2">
    <citation type="submission" date="2020-11" db="EMBL/GenBank/DDBJ databases">
        <authorList>
            <person name="McCartney M.A."/>
            <person name="Auch B."/>
            <person name="Kono T."/>
            <person name="Mallez S."/>
            <person name="Becker A."/>
            <person name="Gohl D.M."/>
            <person name="Silverstein K.A.T."/>
            <person name="Koren S."/>
            <person name="Bechman K.B."/>
            <person name="Herman A."/>
            <person name="Abrahante J.E."/>
            <person name="Garbe J."/>
        </authorList>
    </citation>
    <scope>NUCLEOTIDE SEQUENCE</scope>
    <source>
        <strain evidence="1">Duluth1</strain>
        <tissue evidence="1">Whole animal</tissue>
    </source>
</reference>
<accession>A0A9D4HF12</accession>
<dbReference type="AlphaFoldDB" id="A0A9D4HF12"/>
<dbReference type="Proteomes" id="UP000828390">
    <property type="component" value="Unassembled WGS sequence"/>
</dbReference>
<reference evidence="1" key="1">
    <citation type="journal article" date="2019" name="bioRxiv">
        <title>The Genome of the Zebra Mussel, Dreissena polymorpha: A Resource for Invasive Species Research.</title>
        <authorList>
            <person name="McCartney M.A."/>
            <person name="Auch B."/>
            <person name="Kono T."/>
            <person name="Mallez S."/>
            <person name="Zhang Y."/>
            <person name="Obille A."/>
            <person name="Becker A."/>
            <person name="Abrahante J.E."/>
            <person name="Garbe J."/>
            <person name="Badalamenti J.P."/>
            <person name="Herman A."/>
            <person name="Mangelson H."/>
            <person name="Liachko I."/>
            <person name="Sullivan S."/>
            <person name="Sone E.D."/>
            <person name="Koren S."/>
            <person name="Silverstein K.A.T."/>
            <person name="Beckman K.B."/>
            <person name="Gohl D.M."/>
        </authorList>
    </citation>
    <scope>NUCLEOTIDE SEQUENCE</scope>
    <source>
        <strain evidence="1">Duluth1</strain>
        <tissue evidence="1">Whole animal</tissue>
    </source>
</reference>
<dbReference type="EMBL" id="JAIWYP010000013">
    <property type="protein sequence ID" value="KAH3715294.1"/>
    <property type="molecule type" value="Genomic_DNA"/>
</dbReference>
<evidence type="ECO:0000313" key="1">
    <source>
        <dbReference type="EMBL" id="KAH3715294.1"/>
    </source>
</evidence>
<gene>
    <name evidence="1" type="ORF">DPMN_058000</name>
</gene>
<comment type="caution">
    <text evidence="1">The sequence shown here is derived from an EMBL/GenBank/DDBJ whole genome shotgun (WGS) entry which is preliminary data.</text>
</comment>
<proteinExistence type="predicted"/>
<name>A0A9D4HF12_DREPO</name>